<dbReference type="GO" id="GO:0000781">
    <property type="term" value="C:chromosome, telomeric region"/>
    <property type="evidence" value="ECO:0007669"/>
    <property type="project" value="UniProtKB-SubCell"/>
</dbReference>
<evidence type="ECO:0000259" key="17">
    <source>
        <dbReference type="SMART" id="SM00559"/>
    </source>
</evidence>
<dbReference type="Pfam" id="PF02735">
    <property type="entry name" value="Ku"/>
    <property type="match status" value="1"/>
</dbReference>
<feature type="region of interest" description="Disordered" evidence="16">
    <location>
        <begin position="519"/>
        <end position="538"/>
    </location>
</feature>
<organism evidence="18 19">
    <name type="scientific">Cyberlindnera jadinii (strain ATCC 18201 / CBS 1600 / BCRC 20928 / JCM 3617 / NBRC 0987 / NRRL Y-1542)</name>
    <name type="common">Torula yeast</name>
    <name type="synonym">Candida utilis</name>
    <dbReference type="NCBI Taxonomy" id="983966"/>
    <lineage>
        <taxon>Eukaryota</taxon>
        <taxon>Fungi</taxon>
        <taxon>Dikarya</taxon>
        <taxon>Ascomycota</taxon>
        <taxon>Saccharomycotina</taxon>
        <taxon>Saccharomycetes</taxon>
        <taxon>Phaffomycetales</taxon>
        <taxon>Phaffomycetaceae</taxon>
        <taxon>Cyberlindnera</taxon>
    </lineage>
</organism>
<evidence type="ECO:0000256" key="10">
    <source>
        <dbReference type="ARBA" id="ARBA00022840"/>
    </source>
</evidence>
<evidence type="ECO:0000256" key="12">
    <source>
        <dbReference type="ARBA" id="ARBA00023125"/>
    </source>
</evidence>
<dbReference type="PIRSF" id="PIRSF003033">
    <property type="entry name" value="Ku70"/>
    <property type="match status" value="1"/>
</dbReference>
<dbReference type="InterPro" id="IPR005161">
    <property type="entry name" value="Ku_N"/>
</dbReference>
<keyword evidence="8" id="KW-0378">Hydrolase</keyword>
<keyword evidence="12" id="KW-0238">DNA-binding</keyword>
<dbReference type="InterPro" id="IPR047087">
    <property type="entry name" value="KU70_core_dom"/>
</dbReference>
<dbReference type="InterPro" id="IPR027388">
    <property type="entry name" value="Ku70_bridge/pillars_dom_sf"/>
</dbReference>
<dbReference type="GO" id="GO:0003690">
    <property type="term" value="F:double-stranded DNA binding"/>
    <property type="evidence" value="ECO:0007669"/>
    <property type="project" value="TreeGrafter"/>
</dbReference>
<evidence type="ECO:0000256" key="8">
    <source>
        <dbReference type="ARBA" id="ARBA00022801"/>
    </source>
</evidence>
<sequence>MSEEYTDSDAKINHETHEAIIFAIELTDSIHFINASTGKSNLLTILEALEQSMAHSAITLPNTGYGLYMFNGKITTEGLKPGIERVFPLRDLNVKSMKLLHDILSDSVSSNDVEAPYVPLDERFKPRTVVERSNNPLFELLTTLQHEFFAKREMQKQYTINKIFLFTDNDAPVQLNDVDQKNLIRRICADLDDSRITITPFFLTSKEQPFSNELYSELMFLPPLGDPEDSSDAMFDGPSTKPIDVQDIASRIRRRKEIKRVQFQCPFIMRFGSTKEVVVGVKGYSVISHEKAAPSKWLYEDEHGRKNVYTLQRNIDETKGGDFDQTIKGYPVGVNGDVIPVTKEQIEDLDKYDDEYATFLRLIGTKDERSGIKSHYVTGRSTFLTPSEDDYEGSTRTLSALYFSLRSQAKVAILFGKLRKGSQPFYYALQPAKRQLFPGSKVHSPEGFYLHRLPYLDDLRQIPNAFETQPEPEEVLKDASRLVLKDLMSFGDEYVPQDVKNPTLNQHYRTIREFKLQVERPTKQEPASERDRAVANDDTLRDVDSVRKAIEASQLDNEGPIYRHITSWNATFSGVQ</sequence>
<dbReference type="PANTHER" id="PTHR12604:SF2">
    <property type="entry name" value="X-RAY REPAIR CROSS-COMPLEMENTING PROTEIN 6"/>
    <property type="match status" value="1"/>
</dbReference>
<keyword evidence="7" id="KW-0227">DNA damage</keyword>
<comment type="subcellular location">
    <subcellularLocation>
        <location evidence="2">Chromosome</location>
        <location evidence="2">Telomere</location>
    </subcellularLocation>
    <subcellularLocation>
        <location evidence="1">Nucleus</location>
    </subcellularLocation>
</comment>
<dbReference type="InterPro" id="IPR016194">
    <property type="entry name" value="SPOC-like_C_dom_sf"/>
</dbReference>
<dbReference type="GO" id="GO:0005524">
    <property type="term" value="F:ATP binding"/>
    <property type="evidence" value="ECO:0007669"/>
    <property type="project" value="UniProtKB-KW"/>
</dbReference>
<dbReference type="Gene3D" id="4.10.970.10">
    <property type="entry name" value="Ku70, bridge and pillars"/>
    <property type="match status" value="1"/>
</dbReference>
<evidence type="ECO:0000256" key="11">
    <source>
        <dbReference type="ARBA" id="ARBA00022895"/>
    </source>
</evidence>
<dbReference type="AlphaFoldDB" id="A0A0H5CK87"/>
<proteinExistence type="inferred from homology"/>
<evidence type="ECO:0000313" key="18">
    <source>
        <dbReference type="EMBL" id="CEP24889.1"/>
    </source>
</evidence>
<dbReference type="Proteomes" id="UP000038830">
    <property type="component" value="Unassembled WGS sequence"/>
</dbReference>
<evidence type="ECO:0000256" key="7">
    <source>
        <dbReference type="ARBA" id="ARBA00022763"/>
    </source>
</evidence>
<dbReference type="SUPFAM" id="SSF100939">
    <property type="entry name" value="SPOC domain-like"/>
    <property type="match status" value="1"/>
</dbReference>
<dbReference type="SUPFAM" id="SSF53300">
    <property type="entry name" value="vWA-like"/>
    <property type="match status" value="1"/>
</dbReference>
<accession>A0A0H5CK87</accession>
<dbReference type="InterPro" id="IPR006165">
    <property type="entry name" value="Ku70"/>
</dbReference>
<dbReference type="InterPro" id="IPR006164">
    <property type="entry name" value="DNA_bd_Ku70/Ku80"/>
</dbReference>
<gene>
    <name evidence="18" type="ORF">BN1211_5830</name>
</gene>
<evidence type="ECO:0000256" key="5">
    <source>
        <dbReference type="ARBA" id="ARBA00022454"/>
    </source>
</evidence>
<dbReference type="EC" id="3.6.4.12" evidence="4"/>
<dbReference type="SMART" id="SM00559">
    <property type="entry name" value="Ku78"/>
    <property type="match status" value="1"/>
</dbReference>
<dbReference type="Gene3D" id="3.40.50.410">
    <property type="entry name" value="von Willebrand factor, type A domain"/>
    <property type="match status" value="1"/>
</dbReference>
<comment type="similarity">
    <text evidence="3">Belongs to the ku70 family.</text>
</comment>
<evidence type="ECO:0000256" key="13">
    <source>
        <dbReference type="ARBA" id="ARBA00023172"/>
    </source>
</evidence>
<evidence type="ECO:0000256" key="4">
    <source>
        <dbReference type="ARBA" id="ARBA00012551"/>
    </source>
</evidence>
<evidence type="ECO:0000256" key="2">
    <source>
        <dbReference type="ARBA" id="ARBA00004574"/>
    </source>
</evidence>
<dbReference type="GO" id="GO:0043564">
    <property type="term" value="C:Ku70:Ku80 complex"/>
    <property type="evidence" value="ECO:0007669"/>
    <property type="project" value="InterPro"/>
</dbReference>
<dbReference type="GO" id="GO:0006310">
    <property type="term" value="P:DNA recombination"/>
    <property type="evidence" value="ECO:0007669"/>
    <property type="project" value="UniProtKB-KW"/>
</dbReference>
<dbReference type="GO" id="GO:0006303">
    <property type="term" value="P:double-strand break repair via nonhomologous end joining"/>
    <property type="evidence" value="ECO:0007669"/>
    <property type="project" value="InterPro"/>
</dbReference>
<reference evidence="19" key="1">
    <citation type="journal article" date="2015" name="J. Biotechnol.">
        <title>The structure of the Cyberlindnera jadinii genome and its relation to Candida utilis analyzed by the occurrence of single nucleotide polymorphisms.</title>
        <authorList>
            <person name="Rupp O."/>
            <person name="Brinkrolf K."/>
            <person name="Buerth C."/>
            <person name="Kunigo M."/>
            <person name="Schneider J."/>
            <person name="Jaenicke S."/>
            <person name="Goesmann A."/>
            <person name="Puehler A."/>
            <person name="Jaeger K.-E."/>
            <person name="Ernst J.F."/>
        </authorList>
    </citation>
    <scope>NUCLEOTIDE SEQUENCE [LARGE SCALE GENOMIC DNA]</scope>
    <source>
        <strain evidence="19">ATCC 18201 / CBS 1600 / BCRC 20928 / JCM 3617 / NBRC 0987 / NRRL Y-1542</strain>
    </source>
</reference>
<evidence type="ECO:0000256" key="9">
    <source>
        <dbReference type="ARBA" id="ARBA00022806"/>
    </source>
</evidence>
<dbReference type="GO" id="GO:0042162">
    <property type="term" value="F:telomeric DNA binding"/>
    <property type="evidence" value="ECO:0007669"/>
    <property type="project" value="InterPro"/>
</dbReference>
<dbReference type="PANTHER" id="PTHR12604">
    <property type="entry name" value="KU AUTOANTIGEN DNA HELICASE"/>
    <property type="match status" value="1"/>
</dbReference>
<dbReference type="GO" id="GO:0016787">
    <property type="term" value="F:hydrolase activity"/>
    <property type="evidence" value="ECO:0007669"/>
    <property type="project" value="UniProtKB-KW"/>
</dbReference>
<keyword evidence="5" id="KW-0158">Chromosome</keyword>
<dbReference type="Pfam" id="PF03731">
    <property type="entry name" value="Ku_N"/>
    <property type="match status" value="1"/>
</dbReference>
<dbReference type="Gene3D" id="1.10.1600.10">
    <property type="match status" value="1"/>
</dbReference>
<dbReference type="CDD" id="cd00788">
    <property type="entry name" value="KU70"/>
    <property type="match status" value="1"/>
</dbReference>
<keyword evidence="13" id="KW-0233">DNA recombination</keyword>
<evidence type="ECO:0000256" key="15">
    <source>
        <dbReference type="ARBA" id="ARBA00023242"/>
    </source>
</evidence>
<keyword evidence="11" id="KW-0779">Telomere</keyword>
<keyword evidence="15" id="KW-0539">Nucleus</keyword>
<keyword evidence="9" id="KW-0347">Helicase</keyword>
<dbReference type="EMBL" id="CDQK01000007">
    <property type="protein sequence ID" value="CEP24889.1"/>
    <property type="molecule type" value="Genomic_DNA"/>
</dbReference>
<keyword evidence="14" id="KW-0234">DNA repair</keyword>
<feature type="domain" description="Ku" evidence="17">
    <location>
        <begin position="318"/>
        <end position="471"/>
    </location>
</feature>
<evidence type="ECO:0000256" key="6">
    <source>
        <dbReference type="ARBA" id="ARBA00022741"/>
    </source>
</evidence>
<dbReference type="InterPro" id="IPR036465">
    <property type="entry name" value="vWFA_dom_sf"/>
</dbReference>
<keyword evidence="10" id="KW-0067">ATP-binding</keyword>
<dbReference type="GO" id="GO:0003684">
    <property type="term" value="F:damaged DNA binding"/>
    <property type="evidence" value="ECO:0007669"/>
    <property type="project" value="InterPro"/>
</dbReference>
<evidence type="ECO:0000256" key="3">
    <source>
        <dbReference type="ARBA" id="ARBA00005240"/>
    </source>
</evidence>
<keyword evidence="6" id="KW-0547">Nucleotide-binding</keyword>
<evidence type="ECO:0000256" key="16">
    <source>
        <dbReference type="SAM" id="MobiDB-lite"/>
    </source>
</evidence>
<evidence type="ECO:0000313" key="19">
    <source>
        <dbReference type="Proteomes" id="UP000038830"/>
    </source>
</evidence>
<protein>
    <recommendedName>
        <fullName evidence="4">DNA helicase</fullName>
        <ecNumber evidence="4">3.6.4.12</ecNumber>
    </recommendedName>
</protein>
<name>A0A0H5CK87_CYBJN</name>
<evidence type="ECO:0000256" key="1">
    <source>
        <dbReference type="ARBA" id="ARBA00004123"/>
    </source>
</evidence>
<dbReference type="Gene3D" id="2.40.290.10">
    <property type="match status" value="1"/>
</dbReference>
<evidence type="ECO:0000256" key="14">
    <source>
        <dbReference type="ARBA" id="ARBA00023204"/>
    </source>
</evidence>
<dbReference type="GO" id="GO:0000723">
    <property type="term" value="P:telomere maintenance"/>
    <property type="evidence" value="ECO:0007669"/>
    <property type="project" value="InterPro"/>
</dbReference>
<dbReference type="GO" id="GO:0003678">
    <property type="term" value="F:DNA helicase activity"/>
    <property type="evidence" value="ECO:0007669"/>
    <property type="project" value="UniProtKB-EC"/>
</dbReference>